<organism evidence="2 3">
    <name type="scientific">Gossypium arboreum</name>
    <name type="common">Tree cotton</name>
    <name type="synonym">Gossypium nanking</name>
    <dbReference type="NCBI Taxonomy" id="29729"/>
    <lineage>
        <taxon>Eukaryota</taxon>
        <taxon>Viridiplantae</taxon>
        <taxon>Streptophyta</taxon>
        <taxon>Embryophyta</taxon>
        <taxon>Tracheophyta</taxon>
        <taxon>Spermatophyta</taxon>
        <taxon>Magnoliopsida</taxon>
        <taxon>eudicotyledons</taxon>
        <taxon>Gunneridae</taxon>
        <taxon>Pentapetalae</taxon>
        <taxon>rosids</taxon>
        <taxon>malvids</taxon>
        <taxon>Malvales</taxon>
        <taxon>Malvaceae</taxon>
        <taxon>Malvoideae</taxon>
        <taxon>Gossypium</taxon>
    </lineage>
</organism>
<feature type="region of interest" description="Disordered" evidence="1">
    <location>
        <begin position="198"/>
        <end position="248"/>
    </location>
</feature>
<dbReference type="EMBL" id="JARKNE010000002">
    <property type="protein sequence ID" value="KAK5842587.1"/>
    <property type="molecule type" value="Genomic_DNA"/>
</dbReference>
<dbReference type="Proteomes" id="UP001358586">
    <property type="component" value="Chromosome 2"/>
</dbReference>
<feature type="compositionally biased region" description="Basic and acidic residues" evidence="1">
    <location>
        <begin position="239"/>
        <end position="248"/>
    </location>
</feature>
<keyword evidence="3" id="KW-1185">Reference proteome</keyword>
<evidence type="ECO:0000256" key="1">
    <source>
        <dbReference type="SAM" id="MobiDB-lite"/>
    </source>
</evidence>
<proteinExistence type="predicted"/>
<sequence length="248" mass="28559">MLYHFVNHPIEVKGSITLLDTLGDGEHTTTEYVQFYVVDHPMAYNAIFRRLIMRMEMMTIAIFCMKIKFSTKTGVGFLRFDQCSAGQCHMLSVKIIGHTIQKCKKNEEVSDSNNLGLQYGNWLRALPMNPNQNRGIWRNGIEMVSTQSITNDTIEESKLDTREEDTKNAQKGKGKKYVEDSMSNSPMEKRITKLACDRPRRFKCKRKRQKSIPGDNTNESPSKIAWRRLVDNMSPCKAEAGDRPRQEQ</sequence>
<feature type="compositionally biased region" description="Basic and acidic residues" evidence="1">
    <location>
        <begin position="155"/>
        <end position="168"/>
    </location>
</feature>
<gene>
    <name evidence="2" type="ORF">PVK06_004963</name>
</gene>
<name>A0ABR0QUL9_GOSAR</name>
<evidence type="ECO:0000313" key="2">
    <source>
        <dbReference type="EMBL" id="KAK5842587.1"/>
    </source>
</evidence>
<accession>A0ABR0QUL9</accession>
<protein>
    <submittedName>
        <fullName evidence="2">Uncharacterized protein</fullName>
    </submittedName>
</protein>
<evidence type="ECO:0000313" key="3">
    <source>
        <dbReference type="Proteomes" id="UP001358586"/>
    </source>
</evidence>
<feature type="region of interest" description="Disordered" evidence="1">
    <location>
        <begin position="152"/>
        <end position="184"/>
    </location>
</feature>
<feature type="compositionally biased region" description="Basic residues" evidence="1">
    <location>
        <begin position="200"/>
        <end position="210"/>
    </location>
</feature>
<reference evidence="2 3" key="1">
    <citation type="submission" date="2023-03" db="EMBL/GenBank/DDBJ databases">
        <title>WGS of Gossypium arboreum.</title>
        <authorList>
            <person name="Yu D."/>
        </authorList>
    </citation>
    <scope>NUCLEOTIDE SEQUENCE [LARGE SCALE GENOMIC DNA]</scope>
    <source>
        <tissue evidence="2">Leaf</tissue>
    </source>
</reference>
<comment type="caution">
    <text evidence="2">The sequence shown here is derived from an EMBL/GenBank/DDBJ whole genome shotgun (WGS) entry which is preliminary data.</text>
</comment>